<keyword evidence="2" id="KW-1185">Reference proteome</keyword>
<dbReference type="InParanoid" id="A0A0N0PBN8"/>
<evidence type="ECO:0000313" key="1">
    <source>
        <dbReference type="EMBL" id="KPJ10602.1"/>
    </source>
</evidence>
<proteinExistence type="predicted"/>
<sequence>MAEEIYDMSSSHVAMPMKAKTILTLVGVCCFTFALCTSGGGVTDGVVEEPMGLEPAGEGKREVQRPEVVLQLKYDGGALNRIYLAQFRQGQRAPSVPTRTDLCADLCHAGLGGTACGASCPQLMPVGLQNALSDGNTTDVVYGKPRVYVCPTLCENHLGEPLCSCSDRNERVTRKEVDWSGICDTFCITDRYVLSGCPACRENYPSAVTPEYAMVSRLNTAESWSSWCNVQCRQGQGGAACCPACRENYPSAVTPEYAMVSRLNTAESWSSWCNVQCRQGQGGAACNCDRAPFQ</sequence>
<organism evidence="1 2">
    <name type="scientific">Papilio machaon</name>
    <name type="common">Old World swallowtail butterfly</name>
    <dbReference type="NCBI Taxonomy" id="76193"/>
    <lineage>
        <taxon>Eukaryota</taxon>
        <taxon>Metazoa</taxon>
        <taxon>Ecdysozoa</taxon>
        <taxon>Arthropoda</taxon>
        <taxon>Hexapoda</taxon>
        <taxon>Insecta</taxon>
        <taxon>Pterygota</taxon>
        <taxon>Neoptera</taxon>
        <taxon>Endopterygota</taxon>
        <taxon>Lepidoptera</taxon>
        <taxon>Glossata</taxon>
        <taxon>Ditrysia</taxon>
        <taxon>Papilionoidea</taxon>
        <taxon>Papilionidae</taxon>
        <taxon>Papilioninae</taxon>
        <taxon>Papilio</taxon>
    </lineage>
</organism>
<reference evidence="1 2" key="1">
    <citation type="journal article" date="2015" name="Nat. Commun.">
        <title>Outbred genome sequencing and CRISPR/Cas9 gene editing in butterflies.</title>
        <authorList>
            <person name="Li X."/>
            <person name="Fan D."/>
            <person name="Zhang W."/>
            <person name="Liu G."/>
            <person name="Zhang L."/>
            <person name="Zhao L."/>
            <person name="Fang X."/>
            <person name="Chen L."/>
            <person name="Dong Y."/>
            <person name="Chen Y."/>
            <person name="Ding Y."/>
            <person name="Zhao R."/>
            <person name="Feng M."/>
            <person name="Zhu Y."/>
            <person name="Feng Y."/>
            <person name="Jiang X."/>
            <person name="Zhu D."/>
            <person name="Xiang H."/>
            <person name="Feng X."/>
            <person name="Li S."/>
            <person name="Wang J."/>
            <person name="Zhang G."/>
            <person name="Kronforst M.R."/>
            <person name="Wang W."/>
        </authorList>
    </citation>
    <scope>NUCLEOTIDE SEQUENCE [LARGE SCALE GENOMIC DNA]</scope>
    <source>
        <strain evidence="1">Ya'a_city_454_Pm</strain>
        <tissue evidence="1">Whole body</tissue>
    </source>
</reference>
<dbReference type="Proteomes" id="UP000053240">
    <property type="component" value="Unassembled WGS sequence"/>
</dbReference>
<dbReference type="EMBL" id="KQ460940">
    <property type="protein sequence ID" value="KPJ10602.1"/>
    <property type="molecule type" value="Genomic_DNA"/>
</dbReference>
<evidence type="ECO:0000313" key="2">
    <source>
        <dbReference type="Proteomes" id="UP000053240"/>
    </source>
</evidence>
<name>A0A0N0PBN8_PAPMA</name>
<accession>A0A0N0PBN8</accession>
<protein>
    <submittedName>
        <fullName evidence="1">Uncharacterized protein</fullName>
    </submittedName>
</protein>
<dbReference type="AlphaFoldDB" id="A0A0N0PBN8"/>
<gene>
    <name evidence="1" type="ORF">RR48_04547</name>
</gene>